<organism evidence="1 2">
    <name type="scientific">Anisodus tanguticus</name>
    <dbReference type="NCBI Taxonomy" id="243964"/>
    <lineage>
        <taxon>Eukaryota</taxon>
        <taxon>Viridiplantae</taxon>
        <taxon>Streptophyta</taxon>
        <taxon>Embryophyta</taxon>
        <taxon>Tracheophyta</taxon>
        <taxon>Spermatophyta</taxon>
        <taxon>Magnoliopsida</taxon>
        <taxon>eudicotyledons</taxon>
        <taxon>Gunneridae</taxon>
        <taxon>Pentapetalae</taxon>
        <taxon>asterids</taxon>
        <taxon>lamiids</taxon>
        <taxon>Solanales</taxon>
        <taxon>Solanaceae</taxon>
        <taxon>Solanoideae</taxon>
        <taxon>Hyoscyameae</taxon>
        <taxon>Anisodus</taxon>
    </lineage>
</organism>
<comment type="caution">
    <text evidence="1">The sequence shown here is derived from an EMBL/GenBank/DDBJ whole genome shotgun (WGS) entry which is preliminary data.</text>
</comment>
<proteinExistence type="predicted"/>
<protein>
    <submittedName>
        <fullName evidence="1">Uncharacterized protein</fullName>
    </submittedName>
</protein>
<evidence type="ECO:0000313" key="2">
    <source>
        <dbReference type="Proteomes" id="UP001291623"/>
    </source>
</evidence>
<evidence type="ECO:0000313" key="1">
    <source>
        <dbReference type="EMBL" id="KAK4361546.1"/>
    </source>
</evidence>
<gene>
    <name evidence="1" type="ORF">RND71_020498</name>
</gene>
<sequence length="169" mass="19445">MSELIAFGDTKAHGKGIVEAGITDVPRIFVQPTKIEESISSCEYLPWMIDNILATFKQFMFLFTKNATVQKSHDKMSELKAFDDTKAGVKGLVDAGISETLKASTRTQSSIKRLWTKFEMHRRHGISSKWLIMAFQHPSWKRCCTEYDSFFSKMSRLRNSITLEILRKR</sequence>
<name>A0AAE1S151_9SOLA</name>
<accession>A0AAE1S151</accession>
<dbReference type="Proteomes" id="UP001291623">
    <property type="component" value="Unassembled WGS sequence"/>
</dbReference>
<keyword evidence="2" id="KW-1185">Reference proteome</keyword>
<dbReference type="EMBL" id="JAVYJV010000010">
    <property type="protein sequence ID" value="KAK4361546.1"/>
    <property type="molecule type" value="Genomic_DNA"/>
</dbReference>
<reference evidence="1" key="1">
    <citation type="submission" date="2023-12" db="EMBL/GenBank/DDBJ databases">
        <title>Genome assembly of Anisodus tanguticus.</title>
        <authorList>
            <person name="Wang Y.-J."/>
        </authorList>
    </citation>
    <scope>NUCLEOTIDE SEQUENCE</scope>
    <source>
        <strain evidence="1">KB-2021</strain>
        <tissue evidence="1">Leaf</tissue>
    </source>
</reference>
<dbReference type="AlphaFoldDB" id="A0AAE1S151"/>